<evidence type="ECO:0000256" key="1">
    <source>
        <dbReference type="PROSITE-ProRule" id="PRU00169"/>
    </source>
</evidence>
<accession>A0A437M722</accession>
<feature type="domain" description="Response regulatory" evidence="2">
    <location>
        <begin position="6"/>
        <end position="116"/>
    </location>
</feature>
<dbReference type="Pfam" id="PF00072">
    <property type="entry name" value="Response_reg"/>
    <property type="match status" value="1"/>
</dbReference>
<dbReference type="GO" id="GO:0000160">
    <property type="term" value="P:phosphorelay signal transduction system"/>
    <property type="evidence" value="ECO:0007669"/>
    <property type="project" value="InterPro"/>
</dbReference>
<protein>
    <submittedName>
        <fullName evidence="3">Response regulator</fullName>
    </submittedName>
</protein>
<dbReference type="InterPro" id="IPR011006">
    <property type="entry name" value="CheY-like_superfamily"/>
</dbReference>
<dbReference type="EMBL" id="SACN01000001">
    <property type="protein sequence ID" value="RVT93356.1"/>
    <property type="molecule type" value="Genomic_DNA"/>
</dbReference>
<organism evidence="3 4">
    <name type="scientific">Sphingomonas crocodyli</name>
    <dbReference type="NCBI Taxonomy" id="1979270"/>
    <lineage>
        <taxon>Bacteria</taxon>
        <taxon>Pseudomonadati</taxon>
        <taxon>Pseudomonadota</taxon>
        <taxon>Alphaproteobacteria</taxon>
        <taxon>Sphingomonadales</taxon>
        <taxon>Sphingomonadaceae</taxon>
        <taxon>Sphingomonas</taxon>
    </lineage>
</organism>
<comment type="caution">
    <text evidence="3">The sequence shown here is derived from an EMBL/GenBank/DDBJ whole genome shotgun (WGS) entry which is preliminary data.</text>
</comment>
<sequence length="121" mass="13260">MLKDLRILIVEDQPIIAFAVQEMLHELRAEIVGPVKTLAEAIDLVSTQHFDAALIDVWLKGEASFPIGNLLASKGIPFMVMSGLANEGEPQSFQDAPRLLKPFTLDELKAGFANSGLFRGR</sequence>
<gene>
    <name evidence="3" type="ORF">EOD43_05610</name>
</gene>
<dbReference type="Gene3D" id="3.40.50.2300">
    <property type="match status" value="1"/>
</dbReference>
<dbReference type="SMART" id="SM00448">
    <property type="entry name" value="REC"/>
    <property type="match status" value="1"/>
</dbReference>
<feature type="modified residue" description="4-aspartylphosphate" evidence="1">
    <location>
        <position position="56"/>
    </location>
</feature>
<proteinExistence type="predicted"/>
<dbReference type="OrthoDB" id="582170at2"/>
<dbReference type="Proteomes" id="UP000282971">
    <property type="component" value="Unassembled WGS sequence"/>
</dbReference>
<dbReference type="SUPFAM" id="SSF52172">
    <property type="entry name" value="CheY-like"/>
    <property type="match status" value="1"/>
</dbReference>
<dbReference type="AlphaFoldDB" id="A0A437M722"/>
<dbReference type="InterPro" id="IPR001789">
    <property type="entry name" value="Sig_transdc_resp-reg_receiver"/>
</dbReference>
<evidence type="ECO:0000259" key="2">
    <source>
        <dbReference type="PROSITE" id="PS50110"/>
    </source>
</evidence>
<keyword evidence="1" id="KW-0597">Phosphoprotein</keyword>
<keyword evidence="4" id="KW-1185">Reference proteome</keyword>
<evidence type="ECO:0000313" key="3">
    <source>
        <dbReference type="EMBL" id="RVT93356.1"/>
    </source>
</evidence>
<dbReference type="PROSITE" id="PS50110">
    <property type="entry name" value="RESPONSE_REGULATORY"/>
    <property type="match status" value="1"/>
</dbReference>
<dbReference type="RefSeq" id="WP_127741880.1">
    <property type="nucleotide sequence ID" value="NZ_SACN01000001.1"/>
</dbReference>
<evidence type="ECO:0000313" key="4">
    <source>
        <dbReference type="Proteomes" id="UP000282971"/>
    </source>
</evidence>
<reference evidence="3 4" key="1">
    <citation type="submission" date="2019-01" db="EMBL/GenBank/DDBJ databases">
        <authorList>
            <person name="Chen W.-M."/>
        </authorList>
    </citation>
    <scope>NUCLEOTIDE SEQUENCE [LARGE SCALE GENOMIC DNA]</scope>
    <source>
        <strain evidence="3 4">CCP-7</strain>
    </source>
</reference>
<name>A0A437M722_9SPHN</name>